<accession>A0A1H4DHN1</accession>
<gene>
    <name evidence="3" type="ORF">SAMN05444145_105284</name>
</gene>
<name>A0A1H4DHN1_9BACT</name>
<evidence type="ECO:0000313" key="4">
    <source>
        <dbReference type="Proteomes" id="UP000183253"/>
    </source>
</evidence>
<keyword evidence="2" id="KW-0732">Signal</keyword>
<evidence type="ECO:0000256" key="1">
    <source>
        <dbReference type="SAM" id="MobiDB-lite"/>
    </source>
</evidence>
<sequence>MNFSLTMKNIIRTWKTAVLAGILVLLSGTVAAQTSPGGAPPADETTANAPDSNAYQAGYRAGYRAGYEAGLRNRSGFDASRVPDAGNTARSGKAPSQRRFMHRLGGEFRPEYIFPTNPFVQGSNMAGQPIDLSLSGHLRYSFQFRPGSLPDRIYGGAYQGIGVAYYDFGNPDELGNPIAAYLFQGARIARISPRVSFDYEWNFGLSFGWKPYDEETNRLNMMMGSKMNAFLNVDFFLNWMVTREVDFSAGISLSHFSNGNTKFPNAGLNSVGLRAGLTYNFGRNPSEAPTKTVYPAFPRHFSYDLTLFGSWRRKGVENGDIQVAAPDAYTVVGFNFASMYNFGYKFRAGVSLDGVYDGSANVYVADQIVSDGYRPALIVEKPGFDKQVALGVSARGEFVMPYFNIGIGLGVNVLHKGGDLKSFYQMLTLKVAVTHSSYVHIGYSLRDFHMPNFLMLGVGYRFNNKYPRHR</sequence>
<feature type="region of interest" description="Disordered" evidence="1">
    <location>
        <begin position="33"/>
        <end position="53"/>
    </location>
</feature>
<feature type="signal peptide" evidence="2">
    <location>
        <begin position="1"/>
        <end position="32"/>
    </location>
</feature>
<evidence type="ECO:0000256" key="2">
    <source>
        <dbReference type="SAM" id="SignalP"/>
    </source>
</evidence>
<dbReference type="Proteomes" id="UP000183253">
    <property type="component" value="Unassembled WGS sequence"/>
</dbReference>
<feature type="chain" id="PRO_5010321768" evidence="2">
    <location>
        <begin position="33"/>
        <end position="470"/>
    </location>
</feature>
<proteinExistence type="predicted"/>
<dbReference type="AlphaFoldDB" id="A0A1H4DHN1"/>
<keyword evidence="4" id="KW-1185">Reference proteome</keyword>
<dbReference type="EMBL" id="FNRI01000005">
    <property type="protein sequence ID" value="SEA71950.1"/>
    <property type="molecule type" value="Genomic_DNA"/>
</dbReference>
<dbReference type="InterPro" id="IPR018550">
    <property type="entry name" value="Lipid-A_deacylase-rel"/>
</dbReference>
<organism evidence="3 4">
    <name type="scientific">Alistipes timonensis JC136</name>
    <dbReference type="NCBI Taxonomy" id="1033731"/>
    <lineage>
        <taxon>Bacteria</taxon>
        <taxon>Pseudomonadati</taxon>
        <taxon>Bacteroidota</taxon>
        <taxon>Bacteroidia</taxon>
        <taxon>Bacteroidales</taxon>
        <taxon>Rikenellaceae</taxon>
        <taxon>Alistipes</taxon>
    </lineage>
</organism>
<evidence type="ECO:0000313" key="3">
    <source>
        <dbReference type="EMBL" id="SEA71950.1"/>
    </source>
</evidence>
<reference evidence="3 4" key="1">
    <citation type="submission" date="2016-10" db="EMBL/GenBank/DDBJ databases">
        <authorList>
            <person name="de Groot N.N."/>
        </authorList>
    </citation>
    <scope>NUCLEOTIDE SEQUENCE [LARGE SCALE GENOMIC DNA]</scope>
    <source>
        <strain evidence="3 4">DSM 25383</strain>
    </source>
</reference>
<protein>
    <submittedName>
        <fullName evidence="3">Lipid A 3-O-deacylase (PagL)</fullName>
    </submittedName>
</protein>
<dbReference type="STRING" id="1033731.SAMN05444145_105284"/>
<dbReference type="Pfam" id="PF09411">
    <property type="entry name" value="PagL"/>
    <property type="match status" value="1"/>
</dbReference>
<dbReference type="Gene3D" id="2.40.160.20">
    <property type="match status" value="1"/>
</dbReference>
<dbReference type="OrthoDB" id="627554at2"/>